<accession>A0ABU5C714</accession>
<name>A0ABU5C714_9BACI</name>
<dbReference type="SUPFAM" id="SSF81606">
    <property type="entry name" value="PP2C-like"/>
    <property type="match status" value="1"/>
</dbReference>
<feature type="domain" description="PPM-type phosphatase" evidence="1">
    <location>
        <begin position="8"/>
        <end position="277"/>
    </location>
</feature>
<dbReference type="SMART" id="SM00332">
    <property type="entry name" value="PP2Cc"/>
    <property type="match status" value="1"/>
</dbReference>
<gene>
    <name evidence="2" type="ORF">RWE15_12715</name>
</gene>
<comment type="caution">
    <text evidence="2">The sequence shown here is derived from an EMBL/GenBank/DDBJ whole genome shotgun (WGS) entry which is preliminary data.</text>
</comment>
<dbReference type="Proteomes" id="UP001281447">
    <property type="component" value="Unassembled WGS sequence"/>
</dbReference>
<dbReference type="RefSeq" id="WP_390355942.1">
    <property type="nucleotide sequence ID" value="NZ_JBHUIZ010000012.1"/>
</dbReference>
<protein>
    <submittedName>
        <fullName evidence="2">Protein phosphatase 2C domain-containing protein</fullName>
    </submittedName>
</protein>
<dbReference type="InterPro" id="IPR001932">
    <property type="entry name" value="PPM-type_phosphatase-like_dom"/>
</dbReference>
<reference evidence="2 3" key="1">
    <citation type="submission" date="2023-10" db="EMBL/GenBank/DDBJ databases">
        <title>Virgibacillus halophilus 5B73C genome.</title>
        <authorList>
            <person name="Miliotis G."/>
            <person name="Sengupta P."/>
            <person name="Hameed A."/>
            <person name="Chuvochina M."/>
            <person name="Mcdonagh F."/>
            <person name="Simpson A.C."/>
            <person name="Singh N.K."/>
            <person name="Rekha P.D."/>
            <person name="Raman K."/>
            <person name="Hugenholtz P."/>
            <person name="Venkateswaran K."/>
        </authorList>
    </citation>
    <scope>NUCLEOTIDE SEQUENCE [LARGE SCALE GENOMIC DNA]</scope>
    <source>
        <strain evidence="2 3">5B73C</strain>
    </source>
</reference>
<dbReference type="InterPro" id="IPR036457">
    <property type="entry name" value="PPM-type-like_dom_sf"/>
</dbReference>
<dbReference type="PROSITE" id="PS51746">
    <property type="entry name" value="PPM_2"/>
    <property type="match status" value="1"/>
</dbReference>
<evidence type="ECO:0000313" key="3">
    <source>
        <dbReference type="Proteomes" id="UP001281447"/>
    </source>
</evidence>
<evidence type="ECO:0000313" key="2">
    <source>
        <dbReference type="EMBL" id="MDY0395127.1"/>
    </source>
</evidence>
<dbReference type="EMBL" id="JAWDIP010000003">
    <property type="protein sequence ID" value="MDY0395127.1"/>
    <property type="molecule type" value="Genomic_DNA"/>
</dbReference>
<dbReference type="Gene3D" id="3.60.40.10">
    <property type="entry name" value="PPM-type phosphatase domain"/>
    <property type="match status" value="1"/>
</dbReference>
<evidence type="ECO:0000259" key="1">
    <source>
        <dbReference type="PROSITE" id="PS51746"/>
    </source>
</evidence>
<proteinExistence type="predicted"/>
<dbReference type="Pfam" id="PF13672">
    <property type="entry name" value="PP2C_2"/>
    <property type="match status" value="1"/>
</dbReference>
<dbReference type="CDD" id="cd00143">
    <property type="entry name" value="PP2Cc"/>
    <property type="match status" value="1"/>
</dbReference>
<sequence>MTEKKKLHIGQKTVQGPDKEINDDYMDVEICHIHQESDAYLLVIADGMGGHAFGDIASFYAVNRLQKWWKKTSLHCHTPEAFLQRCKEEMPKLFQSINKKLIAIGQAEEKGTGTTMTALMLVEGNYFICHIGDCRVYQLHSASTNGVYSDDTVDLTMEKKDFVQLTKDHSWANMQIEHGALTPEEAKGHPKAHVLTQCLGIRGDVRPYTATGTFRESDHFLLCTDGFYALFDDGLIQRQWMEQLQASASETEMAAHFLQLAKKGKHHDDVSILLANLR</sequence>
<keyword evidence="3" id="KW-1185">Reference proteome</keyword>
<dbReference type="SMART" id="SM00331">
    <property type="entry name" value="PP2C_SIG"/>
    <property type="match status" value="1"/>
</dbReference>
<organism evidence="2 3">
    <name type="scientific">Tigheibacillus halophilus</name>
    <dbReference type="NCBI Taxonomy" id="361280"/>
    <lineage>
        <taxon>Bacteria</taxon>
        <taxon>Bacillati</taxon>
        <taxon>Bacillota</taxon>
        <taxon>Bacilli</taxon>
        <taxon>Bacillales</taxon>
        <taxon>Bacillaceae</taxon>
        <taxon>Tigheibacillus</taxon>
    </lineage>
</organism>